<reference evidence="1 2" key="1">
    <citation type="submission" date="2022-01" db="EMBL/GenBank/DDBJ databases">
        <authorList>
            <person name="Won M."/>
            <person name="Kim S.-J."/>
            <person name="Kwon S.-W."/>
        </authorList>
    </citation>
    <scope>NUCLEOTIDE SEQUENCE [LARGE SCALE GENOMIC DNA]</scope>
    <source>
        <strain evidence="1 2">KCTC 23505</strain>
    </source>
</reference>
<evidence type="ECO:0000313" key="1">
    <source>
        <dbReference type="EMBL" id="MCF3948001.1"/>
    </source>
</evidence>
<sequence length="113" mass="11819">MDRTKIIFATMVAVCSLELGAVAYAGEGIPMLPPQPLVSQTSITVIGQSMPKFNAAMEPVVTAKFANKVIGQNGPHFVDQKQPSGASYAQIGLPQGVKSPAIVSLPQSKKPKA</sequence>
<gene>
    <name evidence="1" type="ORF">L2A60_15075</name>
</gene>
<proteinExistence type="predicted"/>
<comment type="caution">
    <text evidence="1">The sequence shown here is derived from an EMBL/GenBank/DDBJ whole genome shotgun (WGS) entry which is preliminary data.</text>
</comment>
<evidence type="ECO:0000313" key="2">
    <source>
        <dbReference type="Proteomes" id="UP001521209"/>
    </source>
</evidence>
<dbReference type="EMBL" id="JAKGBZ010000036">
    <property type="protein sequence ID" value="MCF3948001.1"/>
    <property type="molecule type" value="Genomic_DNA"/>
</dbReference>
<dbReference type="Proteomes" id="UP001521209">
    <property type="component" value="Unassembled WGS sequence"/>
</dbReference>
<protein>
    <submittedName>
        <fullName evidence="1">Uncharacterized protein</fullName>
    </submittedName>
</protein>
<dbReference type="RefSeq" id="WP_235705295.1">
    <property type="nucleotide sequence ID" value="NZ_JAKGBZ010000036.1"/>
</dbReference>
<organism evidence="1 2">
    <name type="scientific">Acidiphilium iwatense</name>
    <dbReference type="NCBI Taxonomy" id="768198"/>
    <lineage>
        <taxon>Bacteria</taxon>
        <taxon>Pseudomonadati</taxon>
        <taxon>Pseudomonadota</taxon>
        <taxon>Alphaproteobacteria</taxon>
        <taxon>Acetobacterales</taxon>
        <taxon>Acidocellaceae</taxon>
        <taxon>Acidiphilium</taxon>
    </lineage>
</organism>
<accession>A0ABS9DZ41</accession>
<keyword evidence="2" id="KW-1185">Reference proteome</keyword>
<name>A0ABS9DZ41_9PROT</name>